<evidence type="ECO:0000313" key="2">
    <source>
        <dbReference type="Proteomes" id="UP000469670"/>
    </source>
</evidence>
<dbReference type="RefSeq" id="WP_164209043.1">
    <property type="nucleotide sequence ID" value="NZ_JAAGMP010001805.1"/>
</dbReference>
<comment type="caution">
    <text evidence="1">The sequence shown here is derived from an EMBL/GenBank/DDBJ whole genome shotgun (WGS) entry which is preliminary data.</text>
</comment>
<proteinExistence type="predicted"/>
<sequence length="86" mass="8804">MTITFGAMPHICTGGVTSAVEAYSAAGGLAHGSLDATAYVCPAHVDTARTMWTDQGLSPFTAQAAKPNTTRCGAITDFRPTTDTPA</sequence>
<evidence type="ECO:0000313" key="1">
    <source>
        <dbReference type="EMBL" id="NEC24429.1"/>
    </source>
</evidence>
<name>A0A7K3SAT3_9ACTN</name>
<dbReference type="Proteomes" id="UP000469670">
    <property type="component" value="Unassembled WGS sequence"/>
</dbReference>
<dbReference type="AlphaFoldDB" id="A0A7K3SAT3"/>
<protein>
    <submittedName>
        <fullName evidence="1">Uncharacterized protein</fullName>
    </submittedName>
</protein>
<gene>
    <name evidence="1" type="ORF">G3I50_40200</name>
</gene>
<accession>A0A7K3SAT3</accession>
<dbReference type="EMBL" id="JAAGMP010001805">
    <property type="protein sequence ID" value="NEC24429.1"/>
    <property type="molecule type" value="Genomic_DNA"/>
</dbReference>
<organism evidence="1 2">
    <name type="scientific">Streptomyces parvus</name>
    <dbReference type="NCBI Taxonomy" id="66428"/>
    <lineage>
        <taxon>Bacteria</taxon>
        <taxon>Bacillati</taxon>
        <taxon>Actinomycetota</taxon>
        <taxon>Actinomycetes</taxon>
        <taxon>Kitasatosporales</taxon>
        <taxon>Streptomycetaceae</taxon>
        <taxon>Streptomyces</taxon>
    </lineage>
</organism>
<reference evidence="1 2" key="1">
    <citation type="submission" date="2020-01" db="EMBL/GenBank/DDBJ databases">
        <title>Insect and environment-associated Actinomycetes.</title>
        <authorList>
            <person name="Currrie C."/>
            <person name="Chevrette M."/>
            <person name="Carlson C."/>
            <person name="Stubbendieck R."/>
            <person name="Wendt-Pienkowski E."/>
        </authorList>
    </citation>
    <scope>NUCLEOTIDE SEQUENCE [LARGE SCALE GENOMIC DNA]</scope>
    <source>
        <strain evidence="1 2">SID7590</strain>
    </source>
</reference>